<protein>
    <recommendedName>
        <fullName evidence="4">Crinkler effector protein N-terminal domain-containing protein</fullName>
    </recommendedName>
</protein>
<comment type="caution">
    <text evidence="5">The sequence shown here is derived from an EMBL/GenBank/DDBJ whole genome shotgun (WGS) entry which is preliminary data.</text>
</comment>
<dbReference type="GO" id="GO:0043657">
    <property type="term" value="C:host cell"/>
    <property type="evidence" value="ECO:0007669"/>
    <property type="project" value="UniProtKB-SubCell"/>
</dbReference>
<dbReference type="Pfam" id="PF20147">
    <property type="entry name" value="Crinkler"/>
    <property type="match status" value="1"/>
</dbReference>
<feature type="domain" description="Crinkler effector protein N-terminal" evidence="4">
    <location>
        <begin position="5"/>
        <end position="57"/>
    </location>
</feature>
<reference evidence="5" key="1">
    <citation type="journal article" date="2020" name="Fungal Divers.">
        <title>Resolving the Mortierellaceae phylogeny through synthesis of multi-gene phylogenetics and phylogenomics.</title>
        <authorList>
            <person name="Vandepol N."/>
            <person name="Liber J."/>
            <person name="Desiro A."/>
            <person name="Na H."/>
            <person name="Kennedy M."/>
            <person name="Barry K."/>
            <person name="Grigoriev I.V."/>
            <person name="Miller A.N."/>
            <person name="O'Donnell K."/>
            <person name="Stajich J.E."/>
            <person name="Bonito G."/>
        </authorList>
    </citation>
    <scope>NUCLEOTIDE SEQUENCE</scope>
    <source>
        <strain evidence="5">MES-2147</strain>
    </source>
</reference>
<dbReference type="InterPro" id="IPR045379">
    <property type="entry name" value="Crinkler_N"/>
</dbReference>
<evidence type="ECO:0000313" key="5">
    <source>
        <dbReference type="EMBL" id="KAF9981863.1"/>
    </source>
</evidence>
<comment type="subcellular location">
    <subcellularLocation>
        <location evidence="1">Host cell</location>
    </subcellularLocation>
    <subcellularLocation>
        <location evidence="2">Secreted</location>
    </subcellularLocation>
</comment>
<sequence length="97" mass="10955">MANNLTIWCVVDGESTLFSVEVDPTKSVDVLKKDIKKEQSPRFDDIAANELILWKILIKQVVDDYFSLRPALLEFIKAFVLGAVDMPRTEKQSARAA</sequence>
<proteinExistence type="predicted"/>
<dbReference type="AlphaFoldDB" id="A0A9P6M973"/>
<dbReference type="Proteomes" id="UP000749646">
    <property type="component" value="Unassembled WGS sequence"/>
</dbReference>
<dbReference type="OrthoDB" id="2409492at2759"/>
<dbReference type="EMBL" id="JAAAHW010003651">
    <property type="protein sequence ID" value="KAF9981863.1"/>
    <property type="molecule type" value="Genomic_DNA"/>
</dbReference>
<evidence type="ECO:0000256" key="3">
    <source>
        <dbReference type="ARBA" id="ARBA00022525"/>
    </source>
</evidence>
<evidence type="ECO:0000259" key="4">
    <source>
        <dbReference type="Pfam" id="PF20147"/>
    </source>
</evidence>
<accession>A0A9P6M973</accession>
<keyword evidence="6" id="KW-1185">Reference proteome</keyword>
<dbReference type="GO" id="GO:0005576">
    <property type="term" value="C:extracellular region"/>
    <property type="evidence" value="ECO:0007669"/>
    <property type="project" value="UniProtKB-SubCell"/>
</dbReference>
<organism evidence="5 6">
    <name type="scientific">Modicella reniformis</name>
    <dbReference type="NCBI Taxonomy" id="1440133"/>
    <lineage>
        <taxon>Eukaryota</taxon>
        <taxon>Fungi</taxon>
        <taxon>Fungi incertae sedis</taxon>
        <taxon>Mucoromycota</taxon>
        <taxon>Mortierellomycotina</taxon>
        <taxon>Mortierellomycetes</taxon>
        <taxon>Mortierellales</taxon>
        <taxon>Mortierellaceae</taxon>
        <taxon>Modicella</taxon>
    </lineage>
</organism>
<gene>
    <name evidence="5" type="ORF">BGZ65_003500</name>
</gene>
<evidence type="ECO:0000313" key="6">
    <source>
        <dbReference type="Proteomes" id="UP000749646"/>
    </source>
</evidence>
<name>A0A9P6M973_9FUNG</name>
<keyword evidence="3" id="KW-0964">Secreted</keyword>
<evidence type="ECO:0000256" key="1">
    <source>
        <dbReference type="ARBA" id="ARBA00004340"/>
    </source>
</evidence>
<evidence type="ECO:0000256" key="2">
    <source>
        <dbReference type="ARBA" id="ARBA00004613"/>
    </source>
</evidence>